<gene>
    <name evidence="1" type="ORF">GCM10017559_07940</name>
</gene>
<dbReference type="Proteomes" id="UP001499930">
    <property type="component" value="Unassembled WGS sequence"/>
</dbReference>
<organism evidence="1 2">
    <name type="scientific">Streptosporangium longisporum</name>
    <dbReference type="NCBI Taxonomy" id="46187"/>
    <lineage>
        <taxon>Bacteria</taxon>
        <taxon>Bacillati</taxon>
        <taxon>Actinomycetota</taxon>
        <taxon>Actinomycetes</taxon>
        <taxon>Streptosporangiales</taxon>
        <taxon>Streptosporangiaceae</taxon>
        <taxon>Streptosporangium</taxon>
    </lineage>
</organism>
<dbReference type="RefSeq" id="WP_344888371.1">
    <property type="nucleotide sequence ID" value="NZ_BAAAWD010000004.1"/>
</dbReference>
<evidence type="ECO:0000313" key="1">
    <source>
        <dbReference type="EMBL" id="GAA2990354.1"/>
    </source>
</evidence>
<dbReference type="EMBL" id="BAAAWD010000004">
    <property type="protein sequence ID" value="GAA2990354.1"/>
    <property type="molecule type" value="Genomic_DNA"/>
</dbReference>
<protein>
    <submittedName>
        <fullName evidence="1">Uncharacterized protein</fullName>
    </submittedName>
</protein>
<evidence type="ECO:0000313" key="2">
    <source>
        <dbReference type="Proteomes" id="UP001499930"/>
    </source>
</evidence>
<sequence length="157" mass="16886">MSTDTTTALAVLANPPSSDASIEDLAAAVLDRLAHEHPQPGGGEDLFCLNLTSYMGERMGNVLTRLRDAEAEQARLRHHRSELITLHEREELLFGGFICLHCTPADADDPDDNVYWPCPSLRAVGMTDEEAIALITAHRAAIAEKARLEAGANGGAV</sequence>
<proteinExistence type="predicted"/>
<keyword evidence="2" id="KW-1185">Reference proteome</keyword>
<name>A0ABP6KBH2_9ACTN</name>
<reference evidence="2" key="1">
    <citation type="journal article" date="2019" name="Int. J. Syst. Evol. Microbiol.">
        <title>The Global Catalogue of Microorganisms (GCM) 10K type strain sequencing project: providing services to taxonomists for standard genome sequencing and annotation.</title>
        <authorList>
            <consortium name="The Broad Institute Genomics Platform"/>
            <consortium name="The Broad Institute Genome Sequencing Center for Infectious Disease"/>
            <person name="Wu L."/>
            <person name="Ma J."/>
        </authorList>
    </citation>
    <scope>NUCLEOTIDE SEQUENCE [LARGE SCALE GENOMIC DNA]</scope>
    <source>
        <strain evidence="2">JCM 3106</strain>
    </source>
</reference>
<accession>A0ABP6KBH2</accession>
<comment type="caution">
    <text evidence="1">The sequence shown here is derived from an EMBL/GenBank/DDBJ whole genome shotgun (WGS) entry which is preliminary data.</text>
</comment>